<organism evidence="2 3">
    <name type="scientific">Prunus persica</name>
    <name type="common">Peach</name>
    <name type="synonym">Amygdalus persica</name>
    <dbReference type="NCBI Taxonomy" id="3760"/>
    <lineage>
        <taxon>Eukaryota</taxon>
        <taxon>Viridiplantae</taxon>
        <taxon>Streptophyta</taxon>
        <taxon>Embryophyta</taxon>
        <taxon>Tracheophyta</taxon>
        <taxon>Spermatophyta</taxon>
        <taxon>Magnoliopsida</taxon>
        <taxon>eudicotyledons</taxon>
        <taxon>Gunneridae</taxon>
        <taxon>Pentapetalae</taxon>
        <taxon>rosids</taxon>
        <taxon>fabids</taxon>
        <taxon>Rosales</taxon>
        <taxon>Rosaceae</taxon>
        <taxon>Amygdaloideae</taxon>
        <taxon>Amygdaleae</taxon>
        <taxon>Prunus</taxon>
    </lineage>
</organism>
<dbReference type="EMBL" id="CM007657">
    <property type="protein sequence ID" value="ONH97839.1"/>
    <property type="molecule type" value="Genomic_DNA"/>
</dbReference>
<keyword evidence="3" id="KW-1185">Reference proteome</keyword>
<sequence length="541" mass="60747">MALALIDSKSSSIPANLSPLIGENYHLKLTQSIQNLLVEIHKENPKFSHFIQVFYDLMQAQVDPPLESIWVYAALTFRSRNHPKEDPLNRISAAKDLFQLVSACSASVSSLKSIALLAPVVYEVYNVVVDLFKRDLSLKAEKKGMKAVQNLVGVVLGYANVCSCKDLGENDGSTGSSLITPFADLIRVWMNSNEGSEFFLPLVSSDVFRGLSEREGDVGYLAGVVIAEVFLLKLCLNFKLGTSTKELEMELRTWAIASITGFQNFYLFEVLVRMLLEKTLPVTSLLSSEDEVLLRQVLYDAIILVEYSFLNPERVIHLPAERMKSIAMKRLIVTHEAVEYFREHGDQRRAISYVTAFSSSQLSSQIIKWVKNQIPEDDGAIRSKGTSPKALIRWLLNLEDHGLRVFDDSMENFRTKLVHEMSKSDSEQPASKLDSKKVDDDLLFYIDNNGDEEHADEENEKVNESMSAAFVAAAHTMTSSEKRGRKRKEGKTPEKKEKIKFVKYDLRCNSDSASGRSSFINNDSLNSGSEVENPLSDEDTE</sequence>
<reference evidence="2 3" key="1">
    <citation type="journal article" date="2013" name="Nat. Genet.">
        <title>The high-quality draft genome of peach (Prunus persica) identifies unique patterns of genetic diversity, domestication and genome evolution.</title>
        <authorList>
            <consortium name="International Peach Genome Initiative"/>
            <person name="Verde I."/>
            <person name="Abbott A.G."/>
            <person name="Scalabrin S."/>
            <person name="Jung S."/>
            <person name="Shu S."/>
            <person name="Marroni F."/>
            <person name="Zhebentyayeva T."/>
            <person name="Dettori M.T."/>
            <person name="Grimwood J."/>
            <person name="Cattonaro F."/>
            <person name="Zuccolo A."/>
            <person name="Rossini L."/>
            <person name="Jenkins J."/>
            <person name="Vendramin E."/>
            <person name="Meisel L.A."/>
            <person name="Decroocq V."/>
            <person name="Sosinski B."/>
            <person name="Prochnik S."/>
            <person name="Mitros T."/>
            <person name="Policriti A."/>
            <person name="Cipriani G."/>
            <person name="Dondini L."/>
            <person name="Ficklin S."/>
            <person name="Goodstein D.M."/>
            <person name="Xuan P."/>
            <person name="Del Fabbro C."/>
            <person name="Aramini V."/>
            <person name="Copetti D."/>
            <person name="Gonzalez S."/>
            <person name="Horner D.S."/>
            <person name="Falchi R."/>
            <person name="Lucas S."/>
            <person name="Mica E."/>
            <person name="Maldonado J."/>
            <person name="Lazzari B."/>
            <person name="Bielenberg D."/>
            <person name="Pirona R."/>
            <person name="Miculan M."/>
            <person name="Barakat A."/>
            <person name="Testolin R."/>
            <person name="Stella A."/>
            <person name="Tartarini S."/>
            <person name="Tonutti P."/>
            <person name="Arus P."/>
            <person name="Orellana A."/>
            <person name="Wells C."/>
            <person name="Main D."/>
            <person name="Vizzotto G."/>
            <person name="Silva H."/>
            <person name="Salamini F."/>
            <person name="Schmutz J."/>
            <person name="Morgante M."/>
            <person name="Rokhsar D.S."/>
        </authorList>
    </citation>
    <scope>NUCLEOTIDE SEQUENCE [LARGE SCALE GENOMIC DNA]</scope>
    <source>
        <strain evidence="3">cv. Nemared</strain>
    </source>
</reference>
<dbReference type="PANTHER" id="PTHR35505">
    <property type="entry name" value="OS01G0600300 PROTEIN"/>
    <property type="match status" value="1"/>
</dbReference>
<dbReference type="Gramene" id="ONH97839">
    <property type="protein sequence ID" value="ONH97839"/>
    <property type="gene ID" value="PRUPE_7G213400"/>
</dbReference>
<accession>A0A251NGS9</accession>
<evidence type="ECO:0000313" key="3">
    <source>
        <dbReference type="Proteomes" id="UP000006882"/>
    </source>
</evidence>
<dbReference type="STRING" id="3760.A0A251NGS9"/>
<evidence type="ECO:0000313" key="2">
    <source>
        <dbReference type="EMBL" id="ONH97839.1"/>
    </source>
</evidence>
<proteinExistence type="predicted"/>
<name>A0A251NGS9_PRUPE</name>
<dbReference type="OrthoDB" id="1654714at2759"/>
<dbReference type="PANTHER" id="PTHR35505:SF5">
    <property type="entry name" value="SUBSTRATE CARRIER FAMILY PROTEIN"/>
    <property type="match status" value="1"/>
</dbReference>
<gene>
    <name evidence="2" type="ORF">PRUPE_7G213400</name>
</gene>
<protein>
    <submittedName>
        <fullName evidence="2">Uncharacterized protein</fullName>
    </submittedName>
</protein>
<feature type="compositionally biased region" description="Polar residues" evidence="1">
    <location>
        <begin position="509"/>
        <end position="530"/>
    </location>
</feature>
<feature type="region of interest" description="Disordered" evidence="1">
    <location>
        <begin position="474"/>
        <end position="541"/>
    </location>
</feature>
<dbReference type="eggNOG" id="ENOG502QQVM">
    <property type="taxonomic scope" value="Eukaryota"/>
</dbReference>
<dbReference type="Proteomes" id="UP000006882">
    <property type="component" value="Chromosome G7"/>
</dbReference>
<feature type="compositionally biased region" description="Basic and acidic residues" evidence="1">
    <location>
        <begin position="490"/>
        <end position="508"/>
    </location>
</feature>
<evidence type="ECO:0000256" key="1">
    <source>
        <dbReference type="SAM" id="MobiDB-lite"/>
    </source>
</evidence>
<dbReference type="AlphaFoldDB" id="A0A251NGS9"/>